<organism evidence="2 3">
    <name type="scientific">Dendrobium catenatum</name>
    <dbReference type="NCBI Taxonomy" id="906689"/>
    <lineage>
        <taxon>Eukaryota</taxon>
        <taxon>Viridiplantae</taxon>
        <taxon>Streptophyta</taxon>
        <taxon>Embryophyta</taxon>
        <taxon>Tracheophyta</taxon>
        <taxon>Spermatophyta</taxon>
        <taxon>Magnoliopsida</taxon>
        <taxon>Liliopsida</taxon>
        <taxon>Asparagales</taxon>
        <taxon>Orchidaceae</taxon>
        <taxon>Epidendroideae</taxon>
        <taxon>Malaxideae</taxon>
        <taxon>Dendrobiinae</taxon>
        <taxon>Dendrobium</taxon>
    </lineage>
</organism>
<gene>
    <name evidence="2" type="ORF">MA16_Dca026958</name>
</gene>
<proteinExistence type="predicted"/>
<accession>A0A2I0WYK3</accession>
<dbReference type="Proteomes" id="UP000233837">
    <property type="component" value="Unassembled WGS sequence"/>
</dbReference>
<name>A0A2I0WYK3_9ASPA</name>
<evidence type="ECO:0000313" key="3">
    <source>
        <dbReference type="Proteomes" id="UP000233837"/>
    </source>
</evidence>
<sequence>MRPESKDCGVGTWRAPSAVRVRTQGRLFHLVEESKDCGVGTHASIEHGACPDARRAAEHGERLVVLVLTAKFGCESGGMGNVNLGAWVARRSGKCIGVPGQATKTRRSDQEGQEAATTGGC</sequence>
<protein>
    <submittedName>
        <fullName evidence="2">Uncharacterized protein</fullName>
    </submittedName>
</protein>
<evidence type="ECO:0000256" key="1">
    <source>
        <dbReference type="SAM" id="MobiDB-lite"/>
    </source>
</evidence>
<reference evidence="2 3" key="2">
    <citation type="journal article" date="2017" name="Nature">
        <title>The Apostasia genome and the evolution of orchids.</title>
        <authorList>
            <person name="Zhang G.Q."/>
            <person name="Liu K.W."/>
            <person name="Li Z."/>
            <person name="Lohaus R."/>
            <person name="Hsiao Y.Y."/>
            <person name="Niu S.C."/>
            <person name="Wang J.Y."/>
            <person name="Lin Y.C."/>
            <person name="Xu Q."/>
            <person name="Chen L.J."/>
            <person name="Yoshida K."/>
            <person name="Fujiwara S."/>
            <person name="Wang Z.W."/>
            <person name="Zhang Y.Q."/>
            <person name="Mitsuda N."/>
            <person name="Wang M."/>
            <person name="Liu G.H."/>
            <person name="Pecoraro L."/>
            <person name="Huang H.X."/>
            <person name="Xiao X.J."/>
            <person name="Lin M."/>
            <person name="Wu X.Y."/>
            <person name="Wu W.L."/>
            <person name="Chen Y.Y."/>
            <person name="Chang S.B."/>
            <person name="Sakamoto S."/>
            <person name="Ohme-Takagi M."/>
            <person name="Yagi M."/>
            <person name="Zeng S.J."/>
            <person name="Shen C.Y."/>
            <person name="Yeh C.M."/>
            <person name="Luo Y.B."/>
            <person name="Tsai W.C."/>
            <person name="Van de Peer Y."/>
            <person name="Liu Z.J."/>
        </authorList>
    </citation>
    <scope>NUCLEOTIDE SEQUENCE [LARGE SCALE GENOMIC DNA]</scope>
    <source>
        <tissue evidence="2">The whole plant</tissue>
    </source>
</reference>
<keyword evidence="3" id="KW-1185">Reference proteome</keyword>
<reference evidence="2 3" key="1">
    <citation type="journal article" date="2016" name="Sci. Rep.">
        <title>The Dendrobium catenatum Lindl. genome sequence provides insights into polysaccharide synthase, floral development and adaptive evolution.</title>
        <authorList>
            <person name="Zhang G.Q."/>
            <person name="Xu Q."/>
            <person name="Bian C."/>
            <person name="Tsai W.C."/>
            <person name="Yeh C.M."/>
            <person name="Liu K.W."/>
            <person name="Yoshida K."/>
            <person name="Zhang L.S."/>
            <person name="Chang S.B."/>
            <person name="Chen F."/>
            <person name="Shi Y."/>
            <person name="Su Y.Y."/>
            <person name="Zhang Y.Q."/>
            <person name="Chen L.J."/>
            <person name="Yin Y."/>
            <person name="Lin M."/>
            <person name="Huang H."/>
            <person name="Deng H."/>
            <person name="Wang Z.W."/>
            <person name="Zhu S.L."/>
            <person name="Zhao X."/>
            <person name="Deng C."/>
            <person name="Niu S.C."/>
            <person name="Huang J."/>
            <person name="Wang M."/>
            <person name="Liu G.H."/>
            <person name="Yang H.J."/>
            <person name="Xiao X.J."/>
            <person name="Hsiao Y.Y."/>
            <person name="Wu W.L."/>
            <person name="Chen Y.Y."/>
            <person name="Mitsuda N."/>
            <person name="Ohme-Takagi M."/>
            <person name="Luo Y.B."/>
            <person name="Van de Peer Y."/>
            <person name="Liu Z.J."/>
        </authorList>
    </citation>
    <scope>NUCLEOTIDE SEQUENCE [LARGE SCALE GENOMIC DNA]</scope>
    <source>
        <tissue evidence="2">The whole plant</tissue>
    </source>
</reference>
<feature type="region of interest" description="Disordered" evidence="1">
    <location>
        <begin position="99"/>
        <end position="121"/>
    </location>
</feature>
<dbReference type="EMBL" id="KZ502317">
    <property type="protein sequence ID" value="PKU80735.1"/>
    <property type="molecule type" value="Genomic_DNA"/>
</dbReference>
<dbReference type="AlphaFoldDB" id="A0A2I0WYK3"/>
<evidence type="ECO:0000313" key="2">
    <source>
        <dbReference type="EMBL" id="PKU80735.1"/>
    </source>
</evidence>